<dbReference type="Proteomes" id="UP001597083">
    <property type="component" value="Unassembled WGS sequence"/>
</dbReference>
<sequence>MTNHVISADGTRIAFDRLGAGPPLIVIGGILCDRETTRPLAEHLSEHFTVINFDRRGRGDSGNTAPYSVQREIEDIAALISHVGHKASVYGHSSGAGLALNAAA</sequence>
<organism evidence="2 3">
    <name type="scientific">Actinomadura adrarensis</name>
    <dbReference type="NCBI Taxonomy" id="1819600"/>
    <lineage>
        <taxon>Bacteria</taxon>
        <taxon>Bacillati</taxon>
        <taxon>Actinomycetota</taxon>
        <taxon>Actinomycetes</taxon>
        <taxon>Streptosporangiales</taxon>
        <taxon>Thermomonosporaceae</taxon>
        <taxon>Actinomadura</taxon>
    </lineage>
</organism>
<dbReference type="InterPro" id="IPR050471">
    <property type="entry name" value="AB_hydrolase"/>
</dbReference>
<dbReference type="PANTHER" id="PTHR43433:SF5">
    <property type="entry name" value="AB HYDROLASE-1 DOMAIN-CONTAINING PROTEIN"/>
    <property type="match status" value="1"/>
</dbReference>
<proteinExistence type="predicted"/>
<accession>A0ABW3CDL5</accession>
<dbReference type="Pfam" id="PF12697">
    <property type="entry name" value="Abhydrolase_6"/>
    <property type="match status" value="1"/>
</dbReference>
<name>A0ABW3CDL5_9ACTN</name>
<dbReference type="GO" id="GO:0016787">
    <property type="term" value="F:hydrolase activity"/>
    <property type="evidence" value="ECO:0007669"/>
    <property type="project" value="UniProtKB-KW"/>
</dbReference>
<dbReference type="Gene3D" id="3.40.50.1820">
    <property type="entry name" value="alpha/beta hydrolase"/>
    <property type="match status" value="1"/>
</dbReference>
<dbReference type="PANTHER" id="PTHR43433">
    <property type="entry name" value="HYDROLASE, ALPHA/BETA FOLD FAMILY PROTEIN"/>
    <property type="match status" value="1"/>
</dbReference>
<evidence type="ECO:0000313" key="3">
    <source>
        <dbReference type="Proteomes" id="UP001597083"/>
    </source>
</evidence>
<keyword evidence="3" id="KW-1185">Reference proteome</keyword>
<protein>
    <submittedName>
        <fullName evidence="2">Alpha/beta fold hydrolase</fullName>
    </submittedName>
</protein>
<dbReference type="SUPFAM" id="SSF53474">
    <property type="entry name" value="alpha/beta-Hydrolases"/>
    <property type="match status" value="1"/>
</dbReference>
<feature type="non-terminal residue" evidence="2">
    <location>
        <position position="104"/>
    </location>
</feature>
<comment type="caution">
    <text evidence="2">The sequence shown here is derived from an EMBL/GenBank/DDBJ whole genome shotgun (WGS) entry which is preliminary data.</text>
</comment>
<evidence type="ECO:0000259" key="1">
    <source>
        <dbReference type="Pfam" id="PF12697"/>
    </source>
</evidence>
<evidence type="ECO:0000313" key="2">
    <source>
        <dbReference type="EMBL" id="MFD0851887.1"/>
    </source>
</evidence>
<reference evidence="3" key="1">
    <citation type="journal article" date="2019" name="Int. J. Syst. Evol. Microbiol.">
        <title>The Global Catalogue of Microorganisms (GCM) 10K type strain sequencing project: providing services to taxonomists for standard genome sequencing and annotation.</title>
        <authorList>
            <consortium name="The Broad Institute Genomics Platform"/>
            <consortium name="The Broad Institute Genome Sequencing Center for Infectious Disease"/>
            <person name="Wu L."/>
            <person name="Ma J."/>
        </authorList>
    </citation>
    <scope>NUCLEOTIDE SEQUENCE [LARGE SCALE GENOMIC DNA]</scope>
    <source>
        <strain evidence="3">JCM 31696</strain>
    </source>
</reference>
<dbReference type="InterPro" id="IPR029058">
    <property type="entry name" value="AB_hydrolase_fold"/>
</dbReference>
<gene>
    <name evidence="2" type="ORF">ACFQ07_06625</name>
</gene>
<dbReference type="InterPro" id="IPR000073">
    <property type="entry name" value="AB_hydrolase_1"/>
</dbReference>
<feature type="domain" description="AB hydrolase-1" evidence="1">
    <location>
        <begin position="38"/>
        <end position="103"/>
    </location>
</feature>
<dbReference type="EMBL" id="JBHTIR010000869">
    <property type="protein sequence ID" value="MFD0851887.1"/>
    <property type="molecule type" value="Genomic_DNA"/>
</dbReference>
<keyword evidence="2" id="KW-0378">Hydrolase</keyword>